<dbReference type="EMBL" id="CP002042">
    <property type="protein sequence ID" value="ADH62862.1"/>
    <property type="molecule type" value="Genomic_DNA"/>
</dbReference>
<protein>
    <recommendedName>
        <fullName evidence="2 8">GTPase Der</fullName>
    </recommendedName>
    <alternativeName>
        <fullName evidence="7 8">GTP-binding protein EngA</fullName>
    </alternativeName>
</protein>
<evidence type="ECO:0000256" key="8">
    <source>
        <dbReference type="HAMAP-Rule" id="MF_00195"/>
    </source>
</evidence>
<dbReference type="OrthoDB" id="9805918at2"/>
<dbReference type="GO" id="GO:0042254">
    <property type="term" value="P:ribosome biogenesis"/>
    <property type="evidence" value="ECO:0007669"/>
    <property type="project" value="UniProtKB-KW"/>
</dbReference>
<evidence type="ECO:0000256" key="9">
    <source>
        <dbReference type="PROSITE-ProRule" id="PRU01049"/>
    </source>
</evidence>
<dbReference type="RefSeq" id="WP_013157446.1">
    <property type="nucleotide sequence ID" value="NC_014212.1"/>
</dbReference>
<evidence type="ECO:0000259" key="11">
    <source>
        <dbReference type="PROSITE" id="PS51712"/>
    </source>
</evidence>
<name>D7BCH7_ALLS1</name>
<dbReference type="InterPro" id="IPR031166">
    <property type="entry name" value="G_ENGA"/>
</dbReference>
<evidence type="ECO:0000256" key="1">
    <source>
        <dbReference type="ARBA" id="ARBA00008279"/>
    </source>
</evidence>
<keyword evidence="4 10" id="KW-0677">Repeat</keyword>
<keyword evidence="6 8" id="KW-0342">GTP-binding</keyword>
<comment type="caution">
    <text evidence="8">Lacks conserved residue(s) required for the propagation of feature annotation.</text>
</comment>
<organism evidence="12 13">
    <name type="scientific">Allomeiothermus silvanus (strain ATCC 700542 / DSM 9946 / NBRC 106475 / NCIMB 13440 / VI-R2)</name>
    <name type="common">Thermus silvanus</name>
    <dbReference type="NCBI Taxonomy" id="526227"/>
    <lineage>
        <taxon>Bacteria</taxon>
        <taxon>Thermotogati</taxon>
        <taxon>Deinococcota</taxon>
        <taxon>Deinococci</taxon>
        <taxon>Thermales</taxon>
        <taxon>Thermaceae</taxon>
        <taxon>Allomeiothermus</taxon>
    </lineage>
</organism>
<dbReference type="InterPro" id="IPR005225">
    <property type="entry name" value="Small_GTP-bd"/>
</dbReference>
<dbReference type="InterPro" id="IPR027417">
    <property type="entry name" value="P-loop_NTPase"/>
</dbReference>
<dbReference type="eggNOG" id="COG1160">
    <property type="taxonomic scope" value="Bacteria"/>
</dbReference>
<dbReference type="STRING" id="526227.Mesil_0953"/>
<dbReference type="GO" id="GO:0005525">
    <property type="term" value="F:GTP binding"/>
    <property type="evidence" value="ECO:0007669"/>
    <property type="project" value="UniProtKB-UniRule"/>
</dbReference>
<gene>
    <name evidence="8" type="primary">der</name>
    <name evidence="12" type="ordered locus">Mesil_0953</name>
</gene>
<keyword evidence="3 8" id="KW-0690">Ribosome biogenesis</keyword>
<dbReference type="HAMAP" id="MF_00195">
    <property type="entry name" value="GTPase_Der"/>
    <property type="match status" value="1"/>
</dbReference>
<feature type="binding site" evidence="8">
    <location>
        <begin position="8"/>
        <end position="15"/>
    </location>
    <ligand>
        <name>GTP</name>
        <dbReference type="ChEBI" id="CHEBI:37565"/>
        <label>1</label>
    </ligand>
</feature>
<dbReference type="CDD" id="cd01894">
    <property type="entry name" value="EngA1"/>
    <property type="match status" value="1"/>
</dbReference>
<dbReference type="InterPro" id="IPR032859">
    <property type="entry name" value="KH_dom-like"/>
</dbReference>
<dbReference type="NCBIfam" id="TIGR00231">
    <property type="entry name" value="small_GTP"/>
    <property type="match status" value="2"/>
</dbReference>
<evidence type="ECO:0000256" key="7">
    <source>
        <dbReference type="ARBA" id="ARBA00032345"/>
    </source>
</evidence>
<evidence type="ECO:0000256" key="10">
    <source>
        <dbReference type="RuleBase" id="RU004481"/>
    </source>
</evidence>
<evidence type="ECO:0000256" key="5">
    <source>
        <dbReference type="ARBA" id="ARBA00022741"/>
    </source>
</evidence>
<dbReference type="Gene3D" id="3.40.50.300">
    <property type="entry name" value="P-loop containing nucleotide triphosphate hydrolases"/>
    <property type="match status" value="2"/>
</dbReference>
<dbReference type="Gene3D" id="3.30.300.20">
    <property type="match status" value="1"/>
</dbReference>
<feature type="domain" description="EngA-type G" evidence="11">
    <location>
        <begin position="175"/>
        <end position="345"/>
    </location>
</feature>
<dbReference type="InterPro" id="IPR015946">
    <property type="entry name" value="KH_dom-like_a/b"/>
</dbReference>
<dbReference type="AlphaFoldDB" id="D7BCH7"/>
<proteinExistence type="inferred from homology"/>
<dbReference type="Proteomes" id="UP000001916">
    <property type="component" value="Chromosome"/>
</dbReference>
<evidence type="ECO:0000313" key="13">
    <source>
        <dbReference type="Proteomes" id="UP000001916"/>
    </source>
</evidence>
<sequence length="437" mass="48915">MYKVVIVGRPNVGKSSLFNRLLGKRHAVVADQPGVTRDLKEATVESERGRFKLVDTGGLWSGDVWEQKIKEKVEAALEDADLVLFTVDGRADISPADLEVADFLRRKHSNVLLVATKVDDPKHENYLGDLWALGFGEPVPTSSSHARGLDELEDKIWSKLPVRQEGESEPEVVPIKIAIVGRPNAGKSSLLNAILGEERVIVSEEPGTTRDSIDVEFDYGGTLFQLVDTAGIRKRPETLVEELAIARAHKSIEEADIVFLVIDPANFGDRELKLANEALEAGKPVILTVTKWDLVKKDDQPKVRREISERLAHLGHLPRVYVSSLTGLNLHKLFTEATRLYALARERFETAELNRYLSAWTAKVALPNFKGKPLKIFFVTQPEVAPPTFVFFVNYPEFVTRAFEGYLRNRIGEDLGLAEVPFRMVFKGRRGGEKETR</sequence>
<feature type="binding site" evidence="8">
    <location>
        <begin position="181"/>
        <end position="188"/>
    </location>
    <ligand>
        <name>GTP</name>
        <dbReference type="ChEBI" id="CHEBI:37565"/>
        <label>2</label>
    </ligand>
</feature>
<accession>D7BCH7</accession>
<feature type="binding site" evidence="8">
    <location>
        <begin position="228"/>
        <end position="232"/>
    </location>
    <ligand>
        <name>GTP</name>
        <dbReference type="ChEBI" id="CHEBI:37565"/>
        <label>2</label>
    </ligand>
</feature>
<keyword evidence="5 8" id="KW-0547">Nucleotide-binding</keyword>
<evidence type="ECO:0000256" key="2">
    <source>
        <dbReference type="ARBA" id="ARBA00020953"/>
    </source>
</evidence>
<dbReference type="PANTHER" id="PTHR43834">
    <property type="entry name" value="GTPASE DER"/>
    <property type="match status" value="1"/>
</dbReference>
<evidence type="ECO:0000256" key="6">
    <source>
        <dbReference type="ARBA" id="ARBA00023134"/>
    </source>
</evidence>
<dbReference type="NCBIfam" id="TIGR03594">
    <property type="entry name" value="GTPase_EngA"/>
    <property type="match status" value="1"/>
</dbReference>
<evidence type="ECO:0000256" key="3">
    <source>
        <dbReference type="ARBA" id="ARBA00022517"/>
    </source>
</evidence>
<dbReference type="FunFam" id="3.40.50.300:FF:000494">
    <property type="entry name" value="tRNA modification GTPase MnmE"/>
    <property type="match status" value="1"/>
</dbReference>
<dbReference type="HOGENOM" id="CLU_016077_6_2_0"/>
<dbReference type="InterPro" id="IPR016484">
    <property type="entry name" value="GTPase_Der"/>
</dbReference>
<evidence type="ECO:0000313" key="12">
    <source>
        <dbReference type="EMBL" id="ADH62862.1"/>
    </source>
</evidence>
<dbReference type="PIRSF" id="PIRSF006485">
    <property type="entry name" value="GTP-binding_EngA"/>
    <property type="match status" value="1"/>
</dbReference>
<dbReference type="CDD" id="cd01895">
    <property type="entry name" value="EngA2"/>
    <property type="match status" value="1"/>
</dbReference>
<comment type="similarity">
    <text evidence="1 8 9 10">Belongs to the TRAFAC class TrmE-Era-EngA-EngB-Septin-like GTPase superfamily. EngA (Der) GTPase family.</text>
</comment>
<comment type="subunit">
    <text evidence="8">Associates with the 50S ribosomal subunit.</text>
</comment>
<dbReference type="PROSITE" id="PS51712">
    <property type="entry name" value="G_ENGA"/>
    <property type="match status" value="1"/>
</dbReference>
<dbReference type="PRINTS" id="PR00326">
    <property type="entry name" value="GTP1OBG"/>
</dbReference>
<dbReference type="KEGG" id="msv:Mesil_0953"/>
<dbReference type="Pfam" id="PF14714">
    <property type="entry name" value="KH_dom-like"/>
    <property type="match status" value="1"/>
</dbReference>
<dbReference type="InterPro" id="IPR006073">
    <property type="entry name" value="GTP-bd"/>
</dbReference>
<comment type="function">
    <text evidence="8 10">GTPase that plays an essential role in the late steps of ribosome biogenesis.</text>
</comment>
<reference evidence="12 13" key="1">
    <citation type="journal article" date="2010" name="Stand. Genomic Sci.">
        <title>Complete genome sequence of Meiothermus silvanus type strain (VI-R2).</title>
        <authorList>
            <person name="Sikorski J."/>
            <person name="Tindall B.J."/>
            <person name="Lowry S."/>
            <person name="Lucas S."/>
            <person name="Nolan M."/>
            <person name="Copeland A."/>
            <person name="Glavina Del Rio T."/>
            <person name="Tice H."/>
            <person name="Cheng J.F."/>
            <person name="Han C."/>
            <person name="Pitluck S."/>
            <person name="Liolios K."/>
            <person name="Ivanova N."/>
            <person name="Mavromatis K."/>
            <person name="Mikhailova N."/>
            <person name="Pati A."/>
            <person name="Goodwin L."/>
            <person name="Chen A."/>
            <person name="Palaniappan K."/>
            <person name="Land M."/>
            <person name="Hauser L."/>
            <person name="Chang Y.J."/>
            <person name="Jeffries C.D."/>
            <person name="Rohde M."/>
            <person name="Goker M."/>
            <person name="Woyke T."/>
            <person name="Bristow J."/>
            <person name="Eisen J.A."/>
            <person name="Markowitz V."/>
            <person name="Hugenholtz P."/>
            <person name="Kyrpides N.C."/>
            <person name="Klenk H.P."/>
            <person name="Lapidus A."/>
        </authorList>
    </citation>
    <scope>NUCLEOTIDE SEQUENCE [LARGE SCALE GENOMIC DNA]</scope>
    <source>
        <strain evidence="13">ATCC 700542 / DSM 9946 / VI-R2</strain>
    </source>
</reference>
<dbReference type="PANTHER" id="PTHR43834:SF6">
    <property type="entry name" value="GTPASE DER"/>
    <property type="match status" value="1"/>
</dbReference>
<dbReference type="GO" id="GO:0043022">
    <property type="term" value="F:ribosome binding"/>
    <property type="evidence" value="ECO:0007669"/>
    <property type="project" value="TreeGrafter"/>
</dbReference>
<dbReference type="SUPFAM" id="SSF52540">
    <property type="entry name" value="P-loop containing nucleoside triphosphate hydrolases"/>
    <property type="match status" value="2"/>
</dbReference>
<keyword evidence="13" id="KW-1185">Reference proteome</keyword>
<feature type="binding site" evidence="8">
    <location>
        <begin position="55"/>
        <end position="59"/>
    </location>
    <ligand>
        <name>GTP</name>
        <dbReference type="ChEBI" id="CHEBI:37565"/>
        <label>1</label>
    </ligand>
</feature>
<dbReference type="Pfam" id="PF01926">
    <property type="entry name" value="MMR_HSR1"/>
    <property type="match status" value="2"/>
</dbReference>
<evidence type="ECO:0000256" key="4">
    <source>
        <dbReference type="ARBA" id="ARBA00022737"/>
    </source>
</evidence>